<dbReference type="Gene3D" id="3.40.30.10">
    <property type="entry name" value="Glutaredoxin"/>
    <property type="match status" value="1"/>
</dbReference>
<gene>
    <name evidence="2" type="ORF">SLS62_004474</name>
</gene>
<comment type="caution">
    <text evidence="2">The sequence shown here is derived from an EMBL/GenBank/DDBJ whole genome shotgun (WGS) entry which is preliminary data.</text>
</comment>
<dbReference type="Pfam" id="PF06999">
    <property type="entry name" value="Suc_Fer-like"/>
    <property type="match status" value="1"/>
</dbReference>
<evidence type="ECO:0000256" key="1">
    <source>
        <dbReference type="SAM" id="MobiDB-lite"/>
    </source>
</evidence>
<organism evidence="2 3">
    <name type="scientific">Diatrype stigma</name>
    <dbReference type="NCBI Taxonomy" id="117547"/>
    <lineage>
        <taxon>Eukaryota</taxon>
        <taxon>Fungi</taxon>
        <taxon>Dikarya</taxon>
        <taxon>Ascomycota</taxon>
        <taxon>Pezizomycotina</taxon>
        <taxon>Sordariomycetes</taxon>
        <taxon>Xylariomycetidae</taxon>
        <taxon>Xylariales</taxon>
        <taxon>Diatrypaceae</taxon>
        <taxon>Diatrype</taxon>
    </lineage>
</organism>
<keyword evidence="3" id="KW-1185">Reference proteome</keyword>
<feature type="region of interest" description="Disordered" evidence="1">
    <location>
        <begin position="302"/>
        <end position="332"/>
    </location>
</feature>
<evidence type="ECO:0000313" key="3">
    <source>
        <dbReference type="Proteomes" id="UP001320420"/>
    </source>
</evidence>
<dbReference type="InterPro" id="IPR009737">
    <property type="entry name" value="Aim32/Apd1-like"/>
</dbReference>
<dbReference type="EMBL" id="JAKJXP020000027">
    <property type="protein sequence ID" value="KAK7753616.1"/>
    <property type="molecule type" value="Genomic_DNA"/>
</dbReference>
<dbReference type="PANTHER" id="PTHR31902:SF14">
    <property type="entry name" value="ACTIN PATCHES DISTAL PROTEIN 1"/>
    <property type="match status" value="1"/>
</dbReference>
<name>A0AAN9UUD7_9PEZI</name>
<dbReference type="SUPFAM" id="SSF52833">
    <property type="entry name" value="Thioredoxin-like"/>
    <property type="match status" value="1"/>
</dbReference>
<proteinExistence type="predicted"/>
<dbReference type="PANTHER" id="PTHR31902">
    <property type="entry name" value="ACTIN PATCHES DISTAL PROTEIN 1"/>
    <property type="match status" value="1"/>
</dbReference>
<accession>A0AAN9UUD7</accession>
<dbReference type="AlphaFoldDB" id="A0AAN9UUD7"/>
<dbReference type="InterPro" id="IPR036249">
    <property type="entry name" value="Thioredoxin-like_sf"/>
</dbReference>
<dbReference type="CDD" id="cd03062">
    <property type="entry name" value="TRX_Fd_Sucrase"/>
    <property type="match status" value="1"/>
</dbReference>
<reference evidence="2 3" key="1">
    <citation type="submission" date="2024-02" db="EMBL/GenBank/DDBJ databases">
        <title>De novo assembly and annotation of 12 fungi associated with fruit tree decline syndrome in Ontario, Canada.</title>
        <authorList>
            <person name="Sulman M."/>
            <person name="Ellouze W."/>
            <person name="Ilyukhin E."/>
        </authorList>
    </citation>
    <scope>NUCLEOTIDE SEQUENCE [LARGE SCALE GENOMIC DNA]</scope>
    <source>
        <strain evidence="2 3">M11/M66-122</strain>
    </source>
</reference>
<evidence type="ECO:0000313" key="2">
    <source>
        <dbReference type="EMBL" id="KAK7753616.1"/>
    </source>
</evidence>
<feature type="compositionally biased region" description="Acidic residues" evidence="1">
    <location>
        <begin position="321"/>
        <end position="330"/>
    </location>
</feature>
<sequence length="382" mass="40908">MPPHSTTTAQHAPVPPLKQKMAMGLKSLLGGARKLALGGDEAGAGPLEGKAPTADALFPRTTPDVDGDDCTHDCQSCTIKYPRHFKVEESDMLYGHVKGWSTHVLVATGKSDWVRDVEDEKGSVMQAIGRAEKPENGKLMLSASNIPMPTHTSDYSQPTTVLLLPAFAVIENVTPASVPTLIAEYVNRAPTNTSPLAPFALPRSIPGSPLAARPSPHRALILLCSQKTRDARCGQSAPLLRKELERHLRPLGLARDLDDHRPGGVGVYFISHVGGHKYSANMMIYRRPDAFGLDAVARGQLPGEVPPIKTGDVGAGAREGGEEEGGESGESDAGAAQCIWLARVKPEDCENIVKYTVLQGKVVKPDQQLRGGFDRAKGLMSW</sequence>
<protein>
    <submittedName>
        <fullName evidence="2">Uncharacterized protein</fullName>
    </submittedName>
</protein>
<dbReference type="Proteomes" id="UP001320420">
    <property type="component" value="Unassembled WGS sequence"/>
</dbReference>